<evidence type="ECO:0000256" key="5">
    <source>
        <dbReference type="HAMAP-Rule" id="MF_01197"/>
    </source>
</evidence>
<sequence>MSLKDRINQFFSLDEDTADYYEEVYEPEISEKKDYPDEYIQNNSEKVIALNQQNNRADIKVVEPRVYAEATQIADLLLKGIIVVVNFKKAEDVQAQKMIDFIGGAIYAIHGDMEKIGEGMFICAPPNIGLDGLAESFSEFRR</sequence>
<keyword evidence="5" id="KW-0963">Cytoplasm</keyword>
<dbReference type="Pfam" id="PF04472">
    <property type="entry name" value="SepF"/>
    <property type="match status" value="1"/>
</dbReference>
<accession>A0AA43UCF4</accession>
<evidence type="ECO:0000256" key="4">
    <source>
        <dbReference type="ARBA" id="ARBA00044936"/>
    </source>
</evidence>
<proteinExistence type="inferred from homology"/>
<evidence type="ECO:0000313" key="6">
    <source>
        <dbReference type="EMBL" id="MDO5457417.1"/>
    </source>
</evidence>
<dbReference type="EMBL" id="JAUNQW010000011">
    <property type="protein sequence ID" value="MDO5457417.1"/>
    <property type="molecule type" value="Genomic_DNA"/>
</dbReference>
<dbReference type="Proteomes" id="UP001171751">
    <property type="component" value="Unassembled WGS sequence"/>
</dbReference>
<dbReference type="GO" id="GO:0043093">
    <property type="term" value="P:FtsZ-dependent cytokinesis"/>
    <property type="evidence" value="ECO:0007669"/>
    <property type="project" value="UniProtKB-UniRule"/>
</dbReference>
<organism evidence="6 7">
    <name type="scientific">Atopococcus tabaci</name>
    <dbReference type="NCBI Taxonomy" id="269774"/>
    <lineage>
        <taxon>Bacteria</taxon>
        <taxon>Bacillati</taxon>
        <taxon>Bacillota</taxon>
        <taxon>Bacilli</taxon>
        <taxon>Lactobacillales</taxon>
        <taxon>Carnobacteriaceae</taxon>
        <taxon>Atopococcus</taxon>
    </lineage>
</organism>
<dbReference type="Gene3D" id="3.30.110.150">
    <property type="entry name" value="SepF-like protein"/>
    <property type="match status" value="1"/>
</dbReference>
<comment type="subcellular location">
    <subcellularLocation>
        <location evidence="5">Cytoplasm</location>
    </subcellularLocation>
    <text evidence="5">Localizes to the division site, in a FtsZ-dependent manner.</text>
</comment>
<name>A0AA43UCF4_9LACT</name>
<comment type="subunit">
    <text evidence="5">Homodimer. Interacts with FtsZ.</text>
</comment>
<comment type="similarity">
    <text evidence="5">Belongs to the SepF family.</text>
</comment>
<dbReference type="PANTHER" id="PTHR35798">
    <property type="entry name" value="CELL DIVISION PROTEIN SEPF"/>
    <property type="match status" value="1"/>
</dbReference>
<keyword evidence="1 5" id="KW-0132">Cell division</keyword>
<gene>
    <name evidence="5 6" type="primary">sepF</name>
    <name evidence="6" type="ORF">Q4F26_03645</name>
</gene>
<dbReference type="HAMAP" id="MF_01197">
    <property type="entry name" value="SepF"/>
    <property type="match status" value="1"/>
</dbReference>
<dbReference type="InterPro" id="IPR007561">
    <property type="entry name" value="Cell_div_SepF/SepF-rel"/>
</dbReference>
<comment type="caution">
    <text evidence="6">The sequence shown here is derived from an EMBL/GenBank/DDBJ whole genome shotgun (WGS) entry which is preliminary data.</text>
</comment>
<dbReference type="AlphaFoldDB" id="A0AA43UCF4"/>
<keyword evidence="2 5" id="KW-0717">Septation</keyword>
<dbReference type="GO" id="GO:0005737">
    <property type="term" value="C:cytoplasm"/>
    <property type="evidence" value="ECO:0007669"/>
    <property type="project" value="UniProtKB-SubCell"/>
</dbReference>
<protein>
    <recommendedName>
        <fullName evidence="5">Cell division protein SepF</fullName>
    </recommendedName>
</protein>
<comment type="function">
    <text evidence="4 5">Cell division protein that is part of the divisome complex and is recruited early to the Z-ring. Probably stimulates Z-ring formation, perhaps through the cross-linking of FtsZ protofilaments. Its function overlaps with FtsA.</text>
</comment>
<keyword evidence="3 5" id="KW-0131">Cell cycle</keyword>
<dbReference type="InterPro" id="IPR023052">
    <property type="entry name" value="Cell_div_SepF"/>
</dbReference>
<dbReference type="GO" id="GO:0000917">
    <property type="term" value="P:division septum assembly"/>
    <property type="evidence" value="ECO:0007669"/>
    <property type="project" value="UniProtKB-KW"/>
</dbReference>
<dbReference type="InterPro" id="IPR038594">
    <property type="entry name" value="SepF-like_sf"/>
</dbReference>
<evidence type="ECO:0000256" key="3">
    <source>
        <dbReference type="ARBA" id="ARBA00023306"/>
    </source>
</evidence>
<reference evidence="6" key="1">
    <citation type="submission" date="2023-07" db="EMBL/GenBank/DDBJ databases">
        <title>Between Cages and Wild: Unraveling the Impact of Captivity on Animal Microbiomes and Antimicrobial Resistance.</title>
        <authorList>
            <person name="Schmartz G.P."/>
            <person name="Rehner J."/>
            <person name="Schuff M.J."/>
            <person name="Becker S.L."/>
            <person name="Kravczyk M."/>
            <person name="Gurevich A."/>
            <person name="Francke R."/>
            <person name="Mueller R."/>
            <person name="Keller V."/>
            <person name="Keller A."/>
        </authorList>
    </citation>
    <scope>NUCLEOTIDE SEQUENCE</scope>
    <source>
        <strain evidence="6">S39M_St_73</strain>
    </source>
</reference>
<evidence type="ECO:0000256" key="2">
    <source>
        <dbReference type="ARBA" id="ARBA00023210"/>
    </source>
</evidence>
<evidence type="ECO:0000256" key="1">
    <source>
        <dbReference type="ARBA" id="ARBA00022618"/>
    </source>
</evidence>
<evidence type="ECO:0000313" key="7">
    <source>
        <dbReference type="Proteomes" id="UP001171751"/>
    </source>
</evidence>
<dbReference type="PANTHER" id="PTHR35798:SF1">
    <property type="entry name" value="CELL DIVISION PROTEIN SEPF"/>
    <property type="match status" value="1"/>
</dbReference>
<keyword evidence="7" id="KW-1185">Reference proteome</keyword>